<accession>A0A158EEC6</accession>
<evidence type="ECO:0000256" key="1">
    <source>
        <dbReference type="SAM" id="Phobius"/>
    </source>
</evidence>
<name>A0A158EEC6_9BURK</name>
<dbReference type="OrthoDB" id="9131080at2"/>
<proteinExistence type="predicted"/>
<keyword evidence="1" id="KW-1133">Transmembrane helix</keyword>
<dbReference type="AlphaFoldDB" id="A0A158EEC6"/>
<organism evidence="3 4">
    <name type="scientific">Caballeronia calidae</name>
    <dbReference type="NCBI Taxonomy" id="1777139"/>
    <lineage>
        <taxon>Bacteria</taxon>
        <taxon>Pseudomonadati</taxon>
        <taxon>Pseudomonadota</taxon>
        <taxon>Betaproteobacteria</taxon>
        <taxon>Burkholderiales</taxon>
        <taxon>Burkholderiaceae</taxon>
        <taxon>Caballeronia</taxon>
    </lineage>
</organism>
<protein>
    <recommendedName>
        <fullName evidence="5">TrbC/VIRB2 family protein</fullName>
    </recommendedName>
</protein>
<keyword evidence="1" id="KW-0472">Membrane</keyword>
<comment type="caution">
    <text evidence="3">The sequence shown here is derived from an EMBL/GenBank/DDBJ whole genome shotgun (WGS) entry which is preliminary data.</text>
</comment>
<keyword evidence="2" id="KW-0732">Signal</keyword>
<evidence type="ECO:0000313" key="4">
    <source>
        <dbReference type="Proteomes" id="UP000071859"/>
    </source>
</evidence>
<evidence type="ECO:0000313" key="3">
    <source>
        <dbReference type="EMBL" id="SAL05225.1"/>
    </source>
</evidence>
<gene>
    <name evidence="3" type="ORF">AWB78_07369</name>
</gene>
<feature type="transmembrane region" description="Helical" evidence="1">
    <location>
        <begin position="55"/>
        <end position="81"/>
    </location>
</feature>
<feature type="chain" id="PRO_5007625104" description="TrbC/VIRB2 family protein" evidence="2">
    <location>
        <begin position="46"/>
        <end position="121"/>
    </location>
</feature>
<evidence type="ECO:0000256" key="2">
    <source>
        <dbReference type="SAM" id="SignalP"/>
    </source>
</evidence>
<dbReference type="EMBL" id="FCOX02000076">
    <property type="protein sequence ID" value="SAL05225.1"/>
    <property type="molecule type" value="Genomic_DNA"/>
</dbReference>
<dbReference type="RefSeq" id="WP_062611507.1">
    <property type="nucleotide sequence ID" value="NZ_FCOX02000076.1"/>
</dbReference>
<keyword evidence="1" id="KW-0812">Transmembrane</keyword>
<dbReference type="Proteomes" id="UP000071859">
    <property type="component" value="Unassembled WGS sequence"/>
</dbReference>
<reference evidence="3" key="1">
    <citation type="submission" date="2016-01" db="EMBL/GenBank/DDBJ databases">
        <authorList>
            <person name="Peeters C."/>
        </authorList>
    </citation>
    <scope>NUCLEOTIDE SEQUENCE</scope>
    <source>
        <strain evidence="3">LMG 29321</strain>
    </source>
</reference>
<feature type="transmembrane region" description="Helical" evidence="1">
    <location>
        <begin position="93"/>
        <end position="114"/>
    </location>
</feature>
<sequence>MKRVIDTVRQYLTNTTITTFLMNALRRRSATFATLLLCVPELAFAQASFSTGTSLLQAFAQAIFISWGPYIFMIILGVLVVMVGKGWVPMKGAAIAVVCCFCFFCVPTIVRYLATQAAAQI</sequence>
<evidence type="ECO:0008006" key="5">
    <source>
        <dbReference type="Google" id="ProtNLM"/>
    </source>
</evidence>
<keyword evidence="4" id="KW-1185">Reference proteome</keyword>
<feature type="signal peptide" evidence="2">
    <location>
        <begin position="1"/>
        <end position="45"/>
    </location>
</feature>